<name>M4VGE8_9BACT</name>
<dbReference type="Proteomes" id="UP000011932">
    <property type="component" value="Chromosome"/>
</dbReference>
<evidence type="ECO:0000313" key="1">
    <source>
        <dbReference type="EMBL" id="AGH98447.1"/>
    </source>
</evidence>
<protein>
    <submittedName>
        <fullName evidence="1">Uncharacterized protein</fullName>
    </submittedName>
</protein>
<accession>M4VGE8</accession>
<dbReference type="KEGG" id="man:A11S_1643"/>
<dbReference type="EMBL" id="CP003538">
    <property type="protein sequence ID" value="AGH98447.1"/>
    <property type="molecule type" value="Genomic_DNA"/>
</dbReference>
<sequence>MRYNSTINNMEFFDGANWFRFNLVDLALLDYLLLPSCSRPGALDYNNVLNVYYLCDGTKWRTLLGLPTGLLCGQPGVIDYRNDAFMYCNGLAWMSFKGLMVS</sequence>
<dbReference type="AlphaFoldDB" id="M4VGE8"/>
<proteinExistence type="predicted"/>
<dbReference type="HOGENOM" id="CLU_2343529_0_0_5"/>
<organism evidence="1 2">
    <name type="scientific">Micavibrio aeruginosavorus EPB</name>
    <dbReference type="NCBI Taxonomy" id="349215"/>
    <lineage>
        <taxon>Bacteria</taxon>
        <taxon>Pseudomonadati</taxon>
        <taxon>Bdellovibrionota</taxon>
        <taxon>Bdellovibrionia</taxon>
        <taxon>Bdellovibrionales</taxon>
        <taxon>Pseudobdellovibrionaceae</taxon>
        <taxon>Micavibrio</taxon>
    </lineage>
</organism>
<reference evidence="1 2" key="1">
    <citation type="journal article" date="2013" name="ISME J.">
        <title>By their genes ye shall know them: genomic signatures of predatory bacteria.</title>
        <authorList>
            <person name="Pasternak Z."/>
            <person name="Pietrokovski S."/>
            <person name="Rotem O."/>
            <person name="Gophna U."/>
            <person name="Lurie-Weinberger M.N."/>
            <person name="Jurkevitch E."/>
        </authorList>
    </citation>
    <scope>NUCLEOTIDE SEQUENCE [LARGE SCALE GENOMIC DNA]</scope>
    <source>
        <strain evidence="1">EPB</strain>
    </source>
</reference>
<gene>
    <name evidence="1" type="ORF">A11S_1643</name>
</gene>
<evidence type="ECO:0000313" key="2">
    <source>
        <dbReference type="Proteomes" id="UP000011932"/>
    </source>
</evidence>